<dbReference type="Gene3D" id="1.10.260.40">
    <property type="entry name" value="lambda repressor-like DNA-binding domains"/>
    <property type="match status" value="1"/>
</dbReference>
<evidence type="ECO:0000259" key="1">
    <source>
        <dbReference type="PROSITE" id="PS50943"/>
    </source>
</evidence>
<dbReference type="PROSITE" id="PS50943">
    <property type="entry name" value="HTH_CROC1"/>
    <property type="match status" value="1"/>
</dbReference>
<dbReference type="SMART" id="SM00530">
    <property type="entry name" value="HTH_XRE"/>
    <property type="match status" value="1"/>
</dbReference>
<organism evidence="2">
    <name type="scientific">Siphoviridae sp. ctLKT1</name>
    <dbReference type="NCBI Taxonomy" id="2825451"/>
    <lineage>
        <taxon>Viruses</taxon>
        <taxon>Duplodnaviria</taxon>
        <taxon>Heunggongvirae</taxon>
        <taxon>Uroviricota</taxon>
        <taxon>Caudoviricetes</taxon>
    </lineage>
</organism>
<dbReference type="InterPro" id="IPR001387">
    <property type="entry name" value="Cro/C1-type_HTH"/>
</dbReference>
<dbReference type="EMBL" id="BK016030">
    <property type="protein sequence ID" value="DAF90477.1"/>
    <property type="molecule type" value="Genomic_DNA"/>
</dbReference>
<protein>
    <submittedName>
        <fullName evidence="2">Helix-turn-helix domain protein</fullName>
    </submittedName>
</protein>
<dbReference type="InterPro" id="IPR010982">
    <property type="entry name" value="Lambda_DNA-bd_dom_sf"/>
</dbReference>
<dbReference type="SUPFAM" id="SSF47413">
    <property type="entry name" value="lambda repressor-like DNA-binding domains"/>
    <property type="match status" value="1"/>
</dbReference>
<name>A0A8S5U7R2_9CAUD</name>
<sequence>MDKENFAQLFKKARESKGITKYALAKKTGFTYRAIVNWEQGKNSISLENADKLLKALGVELTIGCLINERK</sequence>
<evidence type="ECO:0000313" key="2">
    <source>
        <dbReference type="EMBL" id="DAF90477.1"/>
    </source>
</evidence>
<reference evidence="2" key="1">
    <citation type="journal article" date="2021" name="Proc. Natl. Acad. Sci. U.S.A.">
        <title>A Catalog of Tens of Thousands of Viruses from Human Metagenomes Reveals Hidden Associations with Chronic Diseases.</title>
        <authorList>
            <person name="Tisza M.J."/>
            <person name="Buck C.B."/>
        </authorList>
    </citation>
    <scope>NUCLEOTIDE SEQUENCE</scope>
    <source>
        <strain evidence="2">CtLKT1</strain>
    </source>
</reference>
<dbReference type="CDD" id="cd00093">
    <property type="entry name" value="HTH_XRE"/>
    <property type="match status" value="1"/>
</dbReference>
<dbReference type="GO" id="GO:0003677">
    <property type="term" value="F:DNA binding"/>
    <property type="evidence" value="ECO:0007669"/>
    <property type="project" value="InterPro"/>
</dbReference>
<accession>A0A8S5U7R2</accession>
<feature type="domain" description="HTH cro/C1-type" evidence="1">
    <location>
        <begin position="10"/>
        <end position="66"/>
    </location>
</feature>
<dbReference type="Pfam" id="PF01381">
    <property type="entry name" value="HTH_3"/>
    <property type="match status" value="1"/>
</dbReference>
<proteinExistence type="predicted"/>